<sequence>MDKVLLEIRKFLNAVLVIAVPLFFFGITALLISTGAAYWQLLVDFINGEFLSRPWYYVGLLSAWSLRLGATAIFVVMILRILLKIIEWSFQRFFTLKTNGG</sequence>
<comment type="caution">
    <text evidence="2">The sequence shown here is derived from an EMBL/GenBank/DDBJ whole genome shotgun (WGS) entry which is preliminary data.</text>
</comment>
<accession>A0A1F7Z0E0</accession>
<name>A0A1F7Z0E0_9BACT</name>
<organism evidence="2 3">
    <name type="scientific">Candidatus Woesebacteria bacterium RIFCSPHIGHO2_02_FULL_39_13</name>
    <dbReference type="NCBI Taxonomy" id="1802505"/>
    <lineage>
        <taxon>Bacteria</taxon>
        <taxon>Candidatus Woeseibacteriota</taxon>
    </lineage>
</organism>
<reference evidence="2 3" key="1">
    <citation type="journal article" date="2016" name="Nat. Commun.">
        <title>Thousands of microbial genomes shed light on interconnected biogeochemical processes in an aquifer system.</title>
        <authorList>
            <person name="Anantharaman K."/>
            <person name="Brown C.T."/>
            <person name="Hug L.A."/>
            <person name="Sharon I."/>
            <person name="Castelle C.J."/>
            <person name="Probst A.J."/>
            <person name="Thomas B.C."/>
            <person name="Singh A."/>
            <person name="Wilkins M.J."/>
            <person name="Karaoz U."/>
            <person name="Brodie E.L."/>
            <person name="Williams K.H."/>
            <person name="Hubbard S.S."/>
            <person name="Banfield J.F."/>
        </authorList>
    </citation>
    <scope>NUCLEOTIDE SEQUENCE [LARGE SCALE GENOMIC DNA]</scope>
</reference>
<dbReference type="STRING" id="1802505.A3D01_04205"/>
<keyword evidence="1" id="KW-0472">Membrane</keyword>
<feature type="transmembrane region" description="Helical" evidence="1">
    <location>
        <begin position="61"/>
        <end position="83"/>
    </location>
</feature>
<gene>
    <name evidence="2" type="ORF">A3D01_04205</name>
</gene>
<evidence type="ECO:0000313" key="2">
    <source>
        <dbReference type="EMBL" id="OGM33021.1"/>
    </source>
</evidence>
<protein>
    <submittedName>
        <fullName evidence="2">Uncharacterized protein</fullName>
    </submittedName>
</protein>
<evidence type="ECO:0000256" key="1">
    <source>
        <dbReference type="SAM" id="Phobius"/>
    </source>
</evidence>
<dbReference type="AlphaFoldDB" id="A0A1F7Z0E0"/>
<proteinExistence type="predicted"/>
<keyword evidence="1" id="KW-1133">Transmembrane helix</keyword>
<evidence type="ECO:0000313" key="3">
    <source>
        <dbReference type="Proteomes" id="UP000177169"/>
    </source>
</evidence>
<feature type="transmembrane region" description="Helical" evidence="1">
    <location>
        <begin position="12"/>
        <end position="41"/>
    </location>
</feature>
<dbReference type="EMBL" id="MGGR01000025">
    <property type="protein sequence ID" value="OGM33021.1"/>
    <property type="molecule type" value="Genomic_DNA"/>
</dbReference>
<dbReference type="Proteomes" id="UP000177169">
    <property type="component" value="Unassembled WGS sequence"/>
</dbReference>
<keyword evidence="1" id="KW-0812">Transmembrane</keyword>